<protein>
    <submittedName>
        <fullName evidence="2">PCRF domain-containing protein</fullName>
    </submittedName>
</protein>
<evidence type="ECO:0000313" key="2">
    <source>
        <dbReference type="WBParaSite" id="ALUE_0002247401-mRNA-1"/>
    </source>
</evidence>
<reference evidence="2" key="1">
    <citation type="submission" date="2017-02" db="UniProtKB">
        <authorList>
            <consortium name="WormBaseParasite"/>
        </authorList>
    </citation>
    <scope>IDENTIFICATION</scope>
</reference>
<evidence type="ECO:0000313" key="1">
    <source>
        <dbReference type="Proteomes" id="UP000036681"/>
    </source>
</evidence>
<dbReference type="WBParaSite" id="ALUE_0002247401-mRNA-1">
    <property type="protein sequence ID" value="ALUE_0002247401-mRNA-1"/>
    <property type="gene ID" value="ALUE_0002247401"/>
</dbReference>
<dbReference type="AlphaFoldDB" id="A0A0M3IUP6"/>
<accession>A0A0M3IUP6</accession>
<sequence>MHRDAFRYLQESQNELLESMEKMRNGVKLDCENKLKTLEEVRAQMRDVKEPSFAPQIYAELIESLRICESVELSIESENKVGMDLADNSCAVIRCKTHAP</sequence>
<proteinExistence type="predicted"/>
<dbReference type="Proteomes" id="UP000036681">
    <property type="component" value="Unplaced"/>
</dbReference>
<keyword evidence="1" id="KW-1185">Reference proteome</keyword>
<name>A0A0M3IUP6_ASCLU</name>
<organism evidence="1 2">
    <name type="scientific">Ascaris lumbricoides</name>
    <name type="common">Giant roundworm</name>
    <dbReference type="NCBI Taxonomy" id="6252"/>
    <lineage>
        <taxon>Eukaryota</taxon>
        <taxon>Metazoa</taxon>
        <taxon>Ecdysozoa</taxon>
        <taxon>Nematoda</taxon>
        <taxon>Chromadorea</taxon>
        <taxon>Rhabditida</taxon>
        <taxon>Spirurina</taxon>
        <taxon>Ascaridomorpha</taxon>
        <taxon>Ascaridoidea</taxon>
        <taxon>Ascarididae</taxon>
        <taxon>Ascaris</taxon>
    </lineage>
</organism>